<feature type="transmembrane region" description="Helical" evidence="9">
    <location>
        <begin position="63"/>
        <end position="84"/>
    </location>
</feature>
<sequence length="116" mass="12869">MDRLRQMFSSEEEDEQAILLDSGQILPSLSYATRVKFFAIFFVLGVLLTILSNLFFLLPGSGISIFALLYSLGNVCALLSTFFLMGPVNQCKRMFAKSRIIAASFVLVSCLLRSSV</sequence>
<dbReference type="Pfam" id="PF04178">
    <property type="entry name" value="Got1"/>
    <property type="match status" value="1"/>
</dbReference>
<comment type="caution">
    <text evidence="9">Lacks conserved residue(s) required for the propagation of feature annotation.</text>
</comment>
<evidence type="ECO:0000256" key="6">
    <source>
        <dbReference type="ARBA" id="ARBA00022989"/>
    </source>
</evidence>
<accession>A0A5K3EYY5</accession>
<evidence type="ECO:0000256" key="9">
    <source>
        <dbReference type="RuleBase" id="RU363111"/>
    </source>
</evidence>
<dbReference type="GO" id="GO:0016192">
    <property type="term" value="P:vesicle-mediated transport"/>
    <property type="evidence" value="ECO:0007669"/>
    <property type="project" value="InterPro"/>
</dbReference>
<dbReference type="GO" id="GO:0015031">
    <property type="term" value="P:protein transport"/>
    <property type="evidence" value="ECO:0007669"/>
    <property type="project" value="UniProtKB-KW"/>
</dbReference>
<dbReference type="WBParaSite" id="MCU_004244-RA">
    <property type="protein sequence ID" value="MCU_004244-RA"/>
    <property type="gene ID" value="MCU_004244"/>
</dbReference>
<reference evidence="10" key="1">
    <citation type="submission" date="2019-11" db="UniProtKB">
        <authorList>
            <consortium name="WormBaseParasite"/>
        </authorList>
    </citation>
    <scope>IDENTIFICATION</scope>
</reference>
<keyword evidence="3 9" id="KW-0813">Transport</keyword>
<keyword evidence="7 9" id="KW-0472">Membrane</keyword>
<feature type="transmembrane region" description="Helical" evidence="9">
    <location>
        <begin position="37"/>
        <end position="57"/>
    </location>
</feature>
<dbReference type="PANTHER" id="PTHR23137">
    <property type="entry name" value="VESICLE TRANSPORT PROTEIN-RELATED"/>
    <property type="match status" value="1"/>
</dbReference>
<name>A0A5K3EYY5_MESCO</name>
<dbReference type="InterPro" id="IPR007305">
    <property type="entry name" value="Vesicle_transpt_Got1/SFT2"/>
</dbReference>
<organism evidence="10">
    <name type="scientific">Mesocestoides corti</name>
    <name type="common">Flatworm</name>
    <dbReference type="NCBI Taxonomy" id="53468"/>
    <lineage>
        <taxon>Eukaryota</taxon>
        <taxon>Metazoa</taxon>
        <taxon>Spiralia</taxon>
        <taxon>Lophotrochozoa</taxon>
        <taxon>Platyhelminthes</taxon>
        <taxon>Cestoda</taxon>
        <taxon>Eucestoda</taxon>
        <taxon>Cyclophyllidea</taxon>
        <taxon>Mesocestoididae</taxon>
        <taxon>Mesocestoides</taxon>
    </lineage>
</organism>
<dbReference type="PANTHER" id="PTHR23137:SF6">
    <property type="entry name" value="VESICLE TRANSPORT PROTEIN"/>
    <property type="match status" value="1"/>
</dbReference>
<keyword evidence="5 9" id="KW-0653">Protein transport</keyword>
<protein>
    <recommendedName>
        <fullName evidence="9">Vesicle transport protein</fullName>
    </recommendedName>
</protein>
<keyword evidence="4 9" id="KW-0812">Transmembrane</keyword>
<dbReference type="GO" id="GO:0005737">
    <property type="term" value="C:cytoplasm"/>
    <property type="evidence" value="ECO:0007669"/>
    <property type="project" value="UniProtKB-ARBA"/>
</dbReference>
<dbReference type="GO" id="GO:0016020">
    <property type="term" value="C:membrane"/>
    <property type="evidence" value="ECO:0007669"/>
    <property type="project" value="UniProtKB-SubCell"/>
</dbReference>
<dbReference type="InterPro" id="IPR011691">
    <property type="entry name" value="Vesicle_transpt_SFT2"/>
</dbReference>
<evidence type="ECO:0000256" key="7">
    <source>
        <dbReference type="ARBA" id="ARBA00023136"/>
    </source>
</evidence>
<evidence type="ECO:0000313" key="10">
    <source>
        <dbReference type="WBParaSite" id="MCU_004244-RA"/>
    </source>
</evidence>
<dbReference type="AlphaFoldDB" id="A0A5K3EYY5"/>
<evidence type="ECO:0000256" key="1">
    <source>
        <dbReference type="ARBA" id="ARBA00003566"/>
    </source>
</evidence>
<comment type="subcellular location">
    <subcellularLocation>
        <location evidence="2 9">Membrane</location>
        <topology evidence="2 9">Multi-pass membrane protein</topology>
    </subcellularLocation>
</comment>
<evidence type="ECO:0000256" key="8">
    <source>
        <dbReference type="ARBA" id="ARBA00025800"/>
    </source>
</evidence>
<evidence type="ECO:0000256" key="2">
    <source>
        <dbReference type="ARBA" id="ARBA00004141"/>
    </source>
</evidence>
<evidence type="ECO:0000256" key="5">
    <source>
        <dbReference type="ARBA" id="ARBA00022927"/>
    </source>
</evidence>
<dbReference type="GO" id="GO:0012505">
    <property type="term" value="C:endomembrane system"/>
    <property type="evidence" value="ECO:0007669"/>
    <property type="project" value="UniProtKB-ARBA"/>
</dbReference>
<evidence type="ECO:0000256" key="4">
    <source>
        <dbReference type="ARBA" id="ARBA00022692"/>
    </source>
</evidence>
<comment type="function">
    <text evidence="1 9">May be involved in fusion of retrograde transport vesicles derived from an endocytic compartment with the Golgi complex.</text>
</comment>
<proteinExistence type="inferred from homology"/>
<keyword evidence="6 9" id="KW-1133">Transmembrane helix</keyword>
<comment type="similarity">
    <text evidence="8 9">Belongs to the SFT2 family.</text>
</comment>
<evidence type="ECO:0000256" key="3">
    <source>
        <dbReference type="ARBA" id="ARBA00022448"/>
    </source>
</evidence>